<keyword evidence="1" id="KW-0614">Plasmid</keyword>
<evidence type="ECO:0000313" key="2">
    <source>
        <dbReference type="Proteomes" id="UP000189628"/>
    </source>
</evidence>
<dbReference type="EMBL" id="CP019912">
    <property type="protein sequence ID" value="AQW32693.1"/>
    <property type="molecule type" value="Genomic_DNA"/>
</dbReference>
<sequence>MAHPNLQNIVNGSKVRAERNALKVCTALMAAAEKGCTTRELAEWTGLSRYTCLLHLYAMQDRDEAHLGKPRASTHRFIDVWVYGPADAKAEAQRADPEEAEMKADIAAAHEQWASKWRPHRPAEAAWI</sequence>
<geneLocation type="plasmid" evidence="1">
    <name>unnamed</name>
</geneLocation>
<gene>
    <name evidence="1" type="ORF">B0B51_23210</name>
</gene>
<organism evidence="1 2">
    <name type="scientific">blood disease bacterium A2-HR MARDI</name>
    <dbReference type="NCBI Taxonomy" id="1944648"/>
    <lineage>
        <taxon>Bacteria</taxon>
        <taxon>Pseudomonadati</taxon>
        <taxon>Pseudomonadota</taxon>
        <taxon>Betaproteobacteria</taxon>
        <taxon>Burkholderiales</taxon>
        <taxon>Burkholderiaceae</taxon>
        <taxon>Ralstonia</taxon>
        <taxon>Ralstonia solanacearum species complex</taxon>
    </lineage>
</organism>
<evidence type="ECO:0000313" key="1">
    <source>
        <dbReference type="EMBL" id="AQW32693.1"/>
    </source>
</evidence>
<protein>
    <submittedName>
        <fullName evidence="1">Uncharacterized protein</fullName>
    </submittedName>
</protein>
<reference evidence="1 2" key="1">
    <citation type="submission" date="2017-02" db="EMBL/GenBank/DDBJ databases">
        <title>Blood Disease Bacterium A2-HR MARDI.</title>
        <authorList>
            <person name="Badrun R."/>
            <person name="Abu Bakar N."/>
            <person name="Laboh R."/>
        </authorList>
    </citation>
    <scope>NUCLEOTIDE SEQUENCE [LARGE SCALE GENOMIC DNA]</scope>
    <source>
        <strain evidence="1 2">A2-HR MARDI</strain>
        <plasmid evidence="2">Plasmid</plasmid>
    </source>
</reference>
<dbReference type="AlphaFoldDB" id="A0A1U9VQZ3"/>
<proteinExistence type="predicted"/>
<dbReference type="Proteomes" id="UP000189628">
    <property type="component" value="Plasmid unnamed"/>
</dbReference>
<accession>A0A1U9VQZ3</accession>
<dbReference type="RefSeq" id="WP_078223793.1">
    <property type="nucleotide sequence ID" value="NZ_CP019912.1"/>
</dbReference>
<name>A0A1U9VQZ3_9RALS</name>